<proteinExistence type="predicted"/>
<keyword evidence="2" id="KW-1185">Reference proteome</keyword>
<dbReference type="EMBL" id="WQMT02000005">
    <property type="protein sequence ID" value="KAG9222052.1"/>
    <property type="molecule type" value="Genomic_DNA"/>
</dbReference>
<dbReference type="Proteomes" id="UP000824881">
    <property type="component" value="Unassembled WGS sequence"/>
</dbReference>
<sequence>MAAIIPVEIARIITRFVKDKQSLLNLLLASHAFRLLAEPYLYNDVSFCQQRERTIHSFLLGLTAAGGRCTHFVKRLRLPIIPQLSRLYTSYQIVLTLVPNLEDLQFYPSWSTSSPRRFDLQDFLNGPSSPPAFVLKHFAWHSRRSLDSVGLTWFLTNHKSLEYLSLMTFNTADAIPTLPRLRVLHTLNLAAARRSLETNQVTHLRINNCTASLDLDDAALRNVVVFDLCLNTLEELSDAAVRMPNLECFAINLLSSPIPTTLSRLSVLKAATKLHHLRIRIAVPRHWQDHPWDHNDVLNAFDSLPSLSHISIQLVPASHFPEYHHFTKGVLRPTKLRSLYPELEWWHDWMEDHATVPFAPNEPPKIGYQGDLHDAAGEDETS</sequence>
<evidence type="ECO:0000313" key="2">
    <source>
        <dbReference type="Proteomes" id="UP000824881"/>
    </source>
</evidence>
<organism evidence="1 2">
    <name type="scientific">Pleurotus cornucopiae</name>
    <name type="common">Cornucopia mushroom</name>
    <dbReference type="NCBI Taxonomy" id="5321"/>
    <lineage>
        <taxon>Eukaryota</taxon>
        <taxon>Fungi</taxon>
        <taxon>Dikarya</taxon>
        <taxon>Basidiomycota</taxon>
        <taxon>Agaricomycotina</taxon>
        <taxon>Agaricomycetes</taxon>
        <taxon>Agaricomycetidae</taxon>
        <taxon>Agaricales</taxon>
        <taxon>Pleurotineae</taxon>
        <taxon>Pleurotaceae</taxon>
        <taxon>Pleurotus</taxon>
    </lineage>
</organism>
<evidence type="ECO:0000313" key="1">
    <source>
        <dbReference type="EMBL" id="KAG9222052.1"/>
    </source>
</evidence>
<gene>
    <name evidence="1" type="ORF">CCMSSC00406_0008037</name>
</gene>
<protein>
    <submittedName>
        <fullName evidence="1">Uncharacterized protein</fullName>
    </submittedName>
</protein>
<name>A0ACB7IUV8_PLECO</name>
<comment type="caution">
    <text evidence="1">The sequence shown here is derived from an EMBL/GenBank/DDBJ whole genome shotgun (WGS) entry which is preliminary data.</text>
</comment>
<reference evidence="1 2" key="1">
    <citation type="journal article" date="2021" name="Appl. Environ. Microbiol.">
        <title>Genetic linkage and physical mapping for an oyster mushroom Pleurotus cornucopiae and QTL analysis for the trait cap color.</title>
        <authorList>
            <person name="Zhang Y."/>
            <person name="Gao W."/>
            <person name="Sonnenberg A."/>
            <person name="Chen Q."/>
            <person name="Zhang J."/>
            <person name="Huang C."/>
        </authorList>
    </citation>
    <scope>NUCLEOTIDE SEQUENCE [LARGE SCALE GENOMIC DNA]</scope>
    <source>
        <strain evidence="1">CCMSSC00406</strain>
    </source>
</reference>
<accession>A0ACB7IUV8</accession>